<organism evidence="1 2">
    <name type="scientific">Phialemonium thermophilum</name>
    <dbReference type="NCBI Taxonomy" id="223376"/>
    <lineage>
        <taxon>Eukaryota</taxon>
        <taxon>Fungi</taxon>
        <taxon>Dikarya</taxon>
        <taxon>Ascomycota</taxon>
        <taxon>Pezizomycotina</taxon>
        <taxon>Sordariomycetes</taxon>
        <taxon>Sordariomycetidae</taxon>
        <taxon>Cephalothecales</taxon>
        <taxon>Cephalothecaceae</taxon>
        <taxon>Phialemonium</taxon>
    </lineage>
</organism>
<dbReference type="EMBL" id="JAZHXJ010000030">
    <property type="protein sequence ID" value="KAL1880595.1"/>
    <property type="molecule type" value="Genomic_DNA"/>
</dbReference>
<evidence type="ECO:0000313" key="2">
    <source>
        <dbReference type="Proteomes" id="UP001586593"/>
    </source>
</evidence>
<comment type="caution">
    <text evidence="1">The sequence shown here is derived from an EMBL/GenBank/DDBJ whole genome shotgun (WGS) entry which is preliminary data.</text>
</comment>
<sequence>MIAQIGPKNADMKLSLTVYLYARPEIQERLHYALAAYFRKWLPSRPHWNVLETTYRHRGSRHGEPEYCRLKVEFECNTKLEKFSEPKALGIFEFFISKVEYLVHSPYFRKGVGLEKDSRVIAWDVKPILMPDGIEVSGVWQSGSLRKPLVRPAERINRAIHHLLAVMVKEVKESAKKHRDCGDAAVFECIELELLELSSRLLLFAECTCLLLDKDGADDVRGPAVDDCLRQIAELRSITRTLLHLLGSQSGSTRRRLWYWGRRDVFKPIWLFCYWYLDKFPGSQHRKNIPVELRNEAIWNLNSLSRWYGLISGHIRLQDPDGGRRLRSAVSLADDGPEKLDLLGLFGLKPEMLTDVERLKPKFKKLQRSIEEQSRPVLAALQDIAKLPHRGSQAAPRRRWFGLRKGKPTEEHHCLLLRKSTSFWKDIDEDVMTELESEMGDEKLQEKWEKE</sequence>
<reference evidence="1 2" key="1">
    <citation type="journal article" date="2024" name="Commun. Biol.">
        <title>Comparative genomic analysis of thermophilic fungi reveals convergent evolutionary adaptations and gene losses.</title>
        <authorList>
            <person name="Steindorff A.S."/>
            <person name="Aguilar-Pontes M.V."/>
            <person name="Robinson A.J."/>
            <person name="Andreopoulos B."/>
            <person name="LaButti K."/>
            <person name="Kuo A."/>
            <person name="Mondo S."/>
            <person name="Riley R."/>
            <person name="Otillar R."/>
            <person name="Haridas S."/>
            <person name="Lipzen A."/>
            <person name="Grimwood J."/>
            <person name="Schmutz J."/>
            <person name="Clum A."/>
            <person name="Reid I.D."/>
            <person name="Moisan M.C."/>
            <person name="Butler G."/>
            <person name="Nguyen T.T.M."/>
            <person name="Dewar K."/>
            <person name="Conant G."/>
            <person name="Drula E."/>
            <person name="Henrissat B."/>
            <person name="Hansel C."/>
            <person name="Singer S."/>
            <person name="Hutchinson M.I."/>
            <person name="de Vries R.P."/>
            <person name="Natvig D.O."/>
            <person name="Powell A.J."/>
            <person name="Tsang A."/>
            <person name="Grigoriev I.V."/>
        </authorList>
    </citation>
    <scope>NUCLEOTIDE SEQUENCE [LARGE SCALE GENOMIC DNA]</scope>
    <source>
        <strain evidence="1 2">ATCC 24622</strain>
    </source>
</reference>
<name>A0ABR3XY56_9PEZI</name>
<keyword evidence="2" id="KW-1185">Reference proteome</keyword>
<evidence type="ECO:0000313" key="1">
    <source>
        <dbReference type="EMBL" id="KAL1880595.1"/>
    </source>
</evidence>
<accession>A0ABR3XY56</accession>
<proteinExistence type="predicted"/>
<dbReference type="Proteomes" id="UP001586593">
    <property type="component" value="Unassembled WGS sequence"/>
</dbReference>
<gene>
    <name evidence="1" type="ORF">VTK73DRAFT_5400</name>
</gene>
<protein>
    <submittedName>
        <fullName evidence="1">Uncharacterized protein</fullName>
    </submittedName>
</protein>